<evidence type="ECO:0000313" key="2">
    <source>
        <dbReference type="Proteomes" id="UP000248555"/>
    </source>
</evidence>
<reference evidence="1 2" key="1">
    <citation type="submission" date="2018-06" db="EMBL/GenBank/DDBJ databases">
        <title>Genomic Encyclopedia of Type Strains, Phase III (KMG-III): the genomes of soil and plant-associated and newly described type strains.</title>
        <authorList>
            <person name="Whitman W."/>
        </authorList>
    </citation>
    <scope>NUCLEOTIDE SEQUENCE [LARGE SCALE GENOMIC DNA]</scope>
    <source>
        <strain evidence="1 2">CGMCC 1.8979</strain>
    </source>
</reference>
<evidence type="ECO:0000313" key="1">
    <source>
        <dbReference type="EMBL" id="RAK18371.1"/>
    </source>
</evidence>
<organism evidence="1 2">
    <name type="scientific">Paranoxybacillus vitaminiphilus</name>
    <dbReference type="NCBI Taxonomy" id="581036"/>
    <lineage>
        <taxon>Bacteria</taxon>
        <taxon>Bacillati</taxon>
        <taxon>Bacillota</taxon>
        <taxon>Bacilli</taxon>
        <taxon>Bacillales</taxon>
        <taxon>Anoxybacillaceae</taxon>
        <taxon>Paranoxybacillus</taxon>
    </lineage>
</organism>
<proteinExistence type="predicted"/>
<name>A0A327YD06_9BACL</name>
<dbReference type="AlphaFoldDB" id="A0A327YD06"/>
<evidence type="ECO:0008006" key="3">
    <source>
        <dbReference type="Google" id="ProtNLM"/>
    </source>
</evidence>
<feature type="non-terminal residue" evidence="1">
    <location>
        <position position="1"/>
    </location>
</feature>
<comment type="caution">
    <text evidence="1">The sequence shown here is derived from an EMBL/GenBank/DDBJ whole genome shotgun (WGS) entry which is preliminary data.</text>
</comment>
<protein>
    <recommendedName>
        <fullName evidence="3">Methyl-accepting chemotaxis protein</fullName>
    </recommendedName>
</protein>
<dbReference type="Proteomes" id="UP000248555">
    <property type="component" value="Unassembled WGS sequence"/>
</dbReference>
<keyword evidence="2" id="KW-1185">Reference proteome</keyword>
<gene>
    <name evidence="1" type="ORF">B0I26_1101</name>
</gene>
<sequence length="51" mass="5532">ASSAQQISAGTQELSAAVEEQVNTARHLDTSANILQKMAKSFRGSYKKIYC</sequence>
<accession>A0A327YD06</accession>
<dbReference type="EMBL" id="QLMH01000010">
    <property type="protein sequence ID" value="RAK18371.1"/>
    <property type="molecule type" value="Genomic_DNA"/>
</dbReference>